<feature type="region of interest" description="Disordered" evidence="1">
    <location>
        <begin position="140"/>
        <end position="163"/>
    </location>
</feature>
<dbReference type="EMBL" id="PQXJ01000613">
    <property type="protein sequence ID" value="TGO46097.1"/>
    <property type="molecule type" value="Genomic_DNA"/>
</dbReference>
<feature type="domain" description="F-box" evidence="2">
    <location>
        <begin position="303"/>
        <end position="349"/>
    </location>
</feature>
<dbReference type="AlphaFoldDB" id="A0A4Z1HME6"/>
<protein>
    <recommendedName>
        <fullName evidence="2">F-box domain-containing protein</fullName>
    </recommendedName>
</protein>
<keyword evidence="4" id="KW-1185">Reference proteome</keyword>
<accession>A0A4Z1HME6</accession>
<organism evidence="3 4">
    <name type="scientific">Botryotinia narcissicola</name>
    <dbReference type="NCBI Taxonomy" id="278944"/>
    <lineage>
        <taxon>Eukaryota</taxon>
        <taxon>Fungi</taxon>
        <taxon>Dikarya</taxon>
        <taxon>Ascomycota</taxon>
        <taxon>Pezizomycotina</taxon>
        <taxon>Leotiomycetes</taxon>
        <taxon>Helotiales</taxon>
        <taxon>Sclerotiniaceae</taxon>
        <taxon>Botryotinia</taxon>
    </lineage>
</organism>
<dbReference type="InterPro" id="IPR001810">
    <property type="entry name" value="F-box_dom"/>
</dbReference>
<sequence length="1121" mass="124498">MPIISYHSTIINNVATQPGAVDTTSSQILLSRAIADHNSTSCPQAVGKTYSSIAVTSLYESPTRHIMTVGDASSTSKDVGLDGQVLEQCVDSPGRRRSSALGVNEAFLPHSLSNLITSVNDTVVDPQFPYNPGELSQLDVAPKKQEKRDKGKGVERGRTLERSPRYCNPLEKAESRLRRNKTTIEVDGRPIRRRDRSHTLHDNPDDPAAILDDQEVLSGHASTSRLNGSLETKEIKSQLRSRTSGGSSISFTVSPIEPLTRTVTKVYSNSSPVSPEPTLPVESRSNRLPSVVRLEESARQSTSFTFSKLPTEIIQQVYDYLTPDDFNSARHTCRAWLLTSIDRSLLENMIRRGGWVTSCQQEISDTKSSTFRRSSEYEWFMSKRISRECALGPDWTGSGVPVSPDHFPLESKDSPFLQASTMDFTEVAVQYKETTPAGTIFTVSSCGKFLMAANGCLVYVYELNKSHRDVENWYEVQAGYLLPVTNPETSDLSSLHSSRSDLSLSPANDFHHGVSFLDRVSLDSSAPVQRAGRSTTAFVFPGIATTRSDGTSPGVTQRSEYHEALRLASDAKNSYPPEEASLHSVGAGSRLRSKLPAHRVLNSDAREMPVETGPRSIYRNICSEDDPPRSVAICPQRRCVAFGCSAGIELHWVDALTGQDLNRWFPLTAPSDFLFFLPPRKSIDSAKKLRLIRSAARPSECTAVHERSYGRRPRCASFWQRIGWGGSHGDNSEEIEHTQQVLTPVGRFRSDSGRRVDHSDHYRAIPLSDGYHILFTDPSTGALCLGSDDPVGGPTKLLRKVWFQGPEGRGSPTVYAGGSDLSWGVRVVAAFGSWAEQSIWLFSVPGDIFDAAQSSQNALESSVTHKRNIPKNYKNMQWLDWWPDEGLQEWLNLIRHPVPGILTGNMWPIRIKGQRIGTCSGVVDLAIDSTNGITVWAFSTDGIAKVWRLDDGKHRDFTKLRVSRDGTIRENAPDNYANGEMNSDSPKSEILQHRSSLEQQSFDGAMSPDLDGQVFPDISTIITARRGSGWSYQSVNYDEDGDVVMEDIYGPGVDMPAAWSKPEREYDEDEPLQDQQYQYLQSRWPRSAIGYRRWWERAVASGDLARVVEARGVSKIEIEIH</sequence>
<dbReference type="Gene3D" id="1.20.1280.50">
    <property type="match status" value="1"/>
</dbReference>
<feature type="region of interest" description="Disordered" evidence="1">
    <location>
        <begin position="185"/>
        <end position="209"/>
    </location>
</feature>
<dbReference type="PROSITE" id="PS50181">
    <property type="entry name" value="FBOX"/>
    <property type="match status" value="1"/>
</dbReference>
<dbReference type="SUPFAM" id="SSF81383">
    <property type="entry name" value="F-box domain"/>
    <property type="match status" value="1"/>
</dbReference>
<evidence type="ECO:0000313" key="4">
    <source>
        <dbReference type="Proteomes" id="UP000297452"/>
    </source>
</evidence>
<dbReference type="OrthoDB" id="1689567at2759"/>
<evidence type="ECO:0000313" key="3">
    <source>
        <dbReference type="EMBL" id="TGO46097.1"/>
    </source>
</evidence>
<feature type="region of interest" description="Disordered" evidence="1">
    <location>
        <begin position="969"/>
        <end position="992"/>
    </location>
</feature>
<dbReference type="CDD" id="cd09917">
    <property type="entry name" value="F-box_SF"/>
    <property type="match status" value="1"/>
</dbReference>
<dbReference type="SUPFAM" id="SSF69322">
    <property type="entry name" value="Tricorn protease domain 2"/>
    <property type="match status" value="1"/>
</dbReference>
<dbReference type="InterPro" id="IPR036047">
    <property type="entry name" value="F-box-like_dom_sf"/>
</dbReference>
<evidence type="ECO:0000259" key="2">
    <source>
        <dbReference type="PROSITE" id="PS50181"/>
    </source>
</evidence>
<gene>
    <name evidence="3" type="ORF">BOTNAR_0614g00030</name>
</gene>
<evidence type="ECO:0000256" key="1">
    <source>
        <dbReference type="SAM" id="MobiDB-lite"/>
    </source>
</evidence>
<dbReference type="Proteomes" id="UP000297452">
    <property type="component" value="Unassembled WGS sequence"/>
</dbReference>
<reference evidence="3 4" key="1">
    <citation type="submission" date="2017-12" db="EMBL/GenBank/DDBJ databases">
        <title>Comparative genomics of Botrytis spp.</title>
        <authorList>
            <person name="Valero-Jimenez C.A."/>
            <person name="Tapia P."/>
            <person name="Veloso J."/>
            <person name="Silva-Moreno E."/>
            <person name="Staats M."/>
            <person name="Valdes J.H."/>
            <person name="Van Kan J.A.L."/>
        </authorList>
    </citation>
    <scope>NUCLEOTIDE SEQUENCE [LARGE SCALE GENOMIC DNA]</scope>
    <source>
        <strain evidence="3 4">MUCL2120</strain>
    </source>
</reference>
<proteinExistence type="predicted"/>
<feature type="compositionally biased region" description="Basic and acidic residues" evidence="1">
    <location>
        <begin position="141"/>
        <end position="163"/>
    </location>
</feature>
<name>A0A4Z1HME6_9HELO</name>
<dbReference type="Pfam" id="PF12937">
    <property type="entry name" value="F-box-like"/>
    <property type="match status" value="1"/>
</dbReference>
<comment type="caution">
    <text evidence="3">The sequence shown here is derived from an EMBL/GenBank/DDBJ whole genome shotgun (WGS) entry which is preliminary data.</text>
</comment>